<evidence type="ECO:0000313" key="2">
    <source>
        <dbReference type="Proteomes" id="UP001062846"/>
    </source>
</evidence>
<gene>
    <name evidence="1" type="ORF">RHMOL_Rhmol13G0306800</name>
</gene>
<name>A0ACC0LDJ1_RHOML</name>
<organism evidence="1 2">
    <name type="scientific">Rhododendron molle</name>
    <name type="common">Chinese azalea</name>
    <name type="synonym">Azalea mollis</name>
    <dbReference type="NCBI Taxonomy" id="49168"/>
    <lineage>
        <taxon>Eukaryota</taxon>
        <taxon>Viridiplantae</taxon>
        <taxon>Streptophyta</taxon>
        <taxon>Embryophyta</taxon>
        <taxon>Tracheophyta</taxon>
        <taxon>Spermatophyta</taxon>
        <taxon>Magnoliopsida</taxon>
        <taxon>eudicotyledons</taxon>
        <taxon>Gunneridae</taxon>
        <taxon>Pentapetalae</taxon>
        <taxon>asterids</taxon>
        <taxon>Ericales</taxon>
        <taxon>Ericaceae</taxon>
        <taxon>Ericoideae</taxon>
        <taxon>Rhodoreae</taxon>
        <taxon>Rhododendron</taxon>
    </lineage>
</organism>
<reference evidence="1" key="1">
    <citation type="submission" date="2022-02" db="EMBL/GenBank/DDBJ databases">
        <title>Plant Genome Project.</title>
        <authorList>
            <person name="Zhang R.-G."/>
        </authorList>
    </citation>
    <scope>NUCLEOTIDE SEQUENCE</scope>
    <source>
        <strain evidence="1">AT1</strain>
    </source>
</reference>
<evidence type="ECO:0000313" key="1">
    <source>
        <dbReference type="EMBL" id="KAI8526427.1"/>
    </source>
</evidence>
<proteinExistence type="predicted"/>
<comment type="caution">
    <text evidence="1">The sequence shown here is derived from an EMBL/GenBank/DDBJ whole genome shotgun (WGS) entry which is preliminary data.</text>
</comment>
<dbReference type="Proteomes" id="UP001062846">
    <property type="component" value="Chromosome 13"/>
</dbReference>
<dbReference type="EMBL" id="CM046400">
    <property type="protein sequence ID" value="KAI8526427.1"/>
    <property type="molecule type" value="Genomic_DNA"/>
</dbReference>
<accession>A0ACC0LDJ1</accession>
<sequence>MTTTTTTASLRRFPRFDFVSKFTPSSCASSRRGFSTTTSSSTAGGSCTEYALTLQQQQQQLESGSRGKSINLFSAINQALHIALDSDPRKFSIPVLYSAYVFGEDVSFGGVFRCTTGLADRFGKQRVFNTPLCEQGIVGFGIGLAAMGNRAIAEIQFADYIYPAFDQACIVNEAAKFRYRSGNQFNCGGLTIRAPYGAVGHGGHYHSQSPEAFFCHVPGIKVVIPRSPSQAKGLLLSCIRDPNPVVFFEPKWLYRLAVEEVPEQDYMLPLSEAEVIREGSDISLVGWGAQLSVMEQACVEAEKEGISCELIDLKTLLPWDKETVEASVCKTGRLLISHEAPVTGGFGAEISASIVERCFLRLEAPVARICGLDTPFPLVFEPFYMPTKNKVANIGRNQIDSELLVTDLIHQCHQHMGRNHACLEMKGGNNEMEKRGEKIRKRALS</sequence>
<protein>
    <submittedName>
        <fullName evidence="1">Uncharacterized protein</fullName>
    </submittedName>
</protein>
<keyword evidence="2" id="KW-1185">Reference proteome</keyword>